<dbReference type="PANTHER" id="PTHR34427">
    <property type="entry name" value="DUF4283 DOMAIN PROTEIN"/>
    <property type="match status" value="1"/>
</dbReference>
<sequence length="752" mass="83410">MREKVEREGEGKHHSPRVGGIRLTEYDERRSDGFIRRLDQEATSFFFTNLPDDCLAVDLWKIFAKYGRVGEVYLPNKMDKWGRRFGFVKFLEVKQVEELENKLGEVWCGSFKLRINLSRFAKSNNWKARVQPPKETGGVSSAEVFLGAGKSFKEVIRGKSVLSDKGFKEKGGAESGCEKRVSEGSFLSLPLHLEPDLEFLPILENSVVGRLLKGKNIKQVHFNLCMEGYRNVRVASMGEGWVLVFSESDGDVGLAMNNKSWWEGLLEDFRPWSPLMVTSKREVWVRIYGVPLQLWNEQVFRTILKPGGEVVGLDEETRSRSRFDIARVKLLTPTVENIDFSQELISQGHKFVVRVMEERGGPLEFVHLTREEDQFGWSAAFSSCDSGERVGQGMEEAMVVGGEFDESDSDGSQQCNQGKSAALQVVQRRQNVQSHSVVKSQNSFRNTEVQRSICSKEQTDKSKGGDTTSGALAEVETIRGLTNSNLGDCGRSGDAEIGVELVGQVGETSSFIPVDLCPNGPILLGLESLNREELVNALDGSGGSLGRVIPDLVGPLFGNNVVDKLDVLVSEARVKILEANRSFSQEDSNLSSSYTSSNQSNTEIPNRKGVVRQRKPLSRLPFPNMLGPKCLRLMSTVNGVGSSRRSKKSEGEGRSKKESNHLRQKGVAATEDVNTQSHEISLVPATEALHGASSSGVNLILGDDSLEDLEGYETNREGTEAARLEAERILEIQEDLGLSFAERKEVKKFMEL</sequence>
<dbReference type="AlphaFoldDB" id="A0A2Z6MEA3"/>
<evidence type="ECO:0000259" key="3">
    <source>
        <dbReference type="PROSITE" id="PS50102"/>
    </source>
</evidence>
<dbReference type="InterPro" id="IPR012677">
    <property type="entry name" value="Nucleotide-bd_a/b_plait_sf"/>
</dbReference>
<dbReference type="GO" id="GO:0003723">
    <property type="term" value="F:RNA binding"/>
    <property type="evidence" value="ECO:0007669"/>
    <property type="project" value="UniProtKB-UniRule"/>
</dbReference>
<feature type="compositionally biased region" description="Basic and acidic residues" evidence="2">
    <location>
        <begin position="648"/>
        <end position="661"/>
    </location>
</feature>
<proteinExistence type="predicted"/>
<dbReference type="PANTHER" id="PTHR34427:SF5">
    <property type="entry name" value="DUF4283 DOMAIN-CONTAINING PROTEIN"/>
    <property type="match status" value="1"/>
</dbReference>
<evidence type="ECO:0000313" key="4">
    <source>
        <dbReference type="EMBL" id="GAU23742.1"/>
    </source>
</evidence>
<gene>
    <name evidence="4" type="ORF">TSUD_128460</name>
</gene>
<evidence type="ECO:0000313" key="5">
    <source>
        <dbReference type="Proteomes" id="UP000242715"/>
    </source>
</evidence>
<reference evidence="5" key="1">
    <citation type="journal article" date="2017" name="Front. Plant Sci.">
        <title>Climate Clever Clovers: New Paradigm to Reduce the Environmental Footprint of Ruminants by Breeding Low Methanogenic Forages Utilizing Haplotype Variation.</title>
        <authorList>
            <person name="Kaur P."/>
            <person name="Appels R."/>
            <person name="Bayer P.E."/>
            <person name="Keeble-Gagnere G."/>
            <person name="Wang J."/>
            <person name="Hirakawa H."/>
            <person name="Shirasawa K."/>
            <person name="Vercoe P."/>
            <person name="Stefanova K."/>
            <person name="Durmic Z."/>
            <person name="Nichols P."/>
            <person name="Revell C."/>
            <person name="Isobe S.N."/>
            <person name="Edwards D."/>
            <person name="Erskine W."/>
        </authorList>
    </citation>
    <scope>NUCLEOTIDE SEQUENCE [LARGE SCALE GENOMIC DNA]</scope>
    <source>
        <strain evidence="5">cv. Daliak</strain>
    </source>
</reference>
<keyword evidence="1" id="KW-0694">RNA-binding</keyword>
<organism evidence="4 5">
    <name type="scientific">Trifolium subterraneum</name>
    <name type="common">Subterranean clover</name>
    <dbReference type="NCBI Taxonomy" id="3900"/>
    <lineage>
        <taxon>Eukaryota</taxon>
        <taxon>Viridiplantae</taxon>
        <taxon>Streptophyta</taxon>
        <taxon>Embryophyta</taxon>
        <taxon>Tracheophyta</taxon>
        <taxon>Spermatophyta</taxon>
        <taxon>Magnoliopsida</taxon>
        <taxon>eudicotyledons</taxon>
        <taxon>Gunneridae</taxon>
        <taxon>Pentapetalae</taxon>
        <taxon>rosids</taxon>
        <taxon>fabids</taxon>
        <taxon>Fabales</taxon>
        <taxon>Fabaceae</taxon>
        <taxon>Papilionoideae</taxon>
        <taxon>50 kb inversion clade</taxon>
        <taxon>NPAAA clade</taxon>
        <taxon>Hologalegina</taxon>
        <taxon>IRL clade</taxon>
        <taxon>Trifolieae</taxon>
        <taxon>Trifolium</taxon>
    </lineage>
</organism>
<dbReference type="SMART" id="SM00360">
    <property type="entry name" value="RRM"/>
    <property type="match status" value="1"/>
</dbReference>
<evidence type="ECO:0000256" key="2">
    <source>
        <dbReference type="SAM" id="MobiDB-lite"/>
    </source>
</evidence>
<dbReference type="InterPro" id="IPR000504">
    <property type="entry name" value="RRM_dom"/>
</dbReference>
<dbReference type="EMBL" id="DF973275">
    <property type="protein sequence ID" value="GAU23742.1"/>
    <property type="molecule type" value="Genomic_DNA"/>
</dbReference>
<feature type="domain" description="RRM" evidence="3">
    <location>
        <begin position="43"/>
        <end position="120"/>
    </location>
</feature>
<feature type="compositionally biased region" description="Low complexity" evidence="2">
    <location>
        <begin position="588"/>
        <end position="601"/>
    </location>
</feature>
<accession>A0A2Z6MEA3</accession>
<feature type="region of interest" description="Disordered" evidence="2">
    <location>
        <begin position="449"/>
        <end position="468"/>
    </location>
</feature>
<protein>
    <recommendedName>
        <fullName evidence="3">RRM domain-containing protein</fullName>
    </recommendedName>
</protein>
<dbReference type="Pfam" id="PF00076">
    <property type="entry name" value="RRM_1"/>
    <property type="match status" value="1"/>
</dbReference>
<dbReference type="CDD" id="cd00590">
    <property type="entry name" value="RRM_SF"/>
    <property type="match status" value="1"/>
</dbReference>
<dbReference type="Proteomes" id="UP000242715">
    <property type="component" value="Unassembled WGS sequence"/>
</dbReference>
<dbReference type="OrthoDB" id="1436792at2759"/>
<feature type="region of interest" description="Disordered" evidence="2">
    <location>
        <begin position="587"/>
        <end position="623"/>
    </location>
</feature>
<feature type="region of interest" description="Disordered" evidence="2">
    <location>
        <begin position="637"/>
        <end position="673"/>
    </location>
</feature>
<evidence type="ECO:0000256" key="1">
    <source>
        <dbReference type="PROSITE-ProRule" id="PRU00176"/>
    </source>
</evidence>
<dbReference type="Gene3D" id="3.30.70.330">
    <property type="match status" value="1"/>
</dbReference>
<dbReference type="SUPFAM" id="SSF54928">
    <property type="entry name" value="RNA-binding domain, RBD"/>
    <property type="match status" value="1"/>
</dbReference>
<dbReference type="PROSITE" id="PS50102">
    <property type="entry name" value="RRM"/>
    <property type="match status" value="1"/>
</dbReference>
<name>A0A2Z6MEA3_TRISU</name>
<dbReference type="InterPro" id="IPR035979">
    <property type="entry name" value="RBD_domain_sf"/>
</dbReference>
<keyword evidence="5" id="KW-1185">Reference proteome</keyword>